<comment type="caution">
    <text evidence="1">The sequence shown here is derived from an EMBL/GenBank/DDBJ whole genome shotgun (WGS) entry which is preliminary data.</text>
</comment>
<proteinExistence type="predicted"/>
<name>A0AAD9R0P1_ACRCE</name>
<reference evidence="1" key="1">
    <citation type="journal article" date="2023" name="G3 (Bethesda)">
        <title>Whole genome assembly and annotation of the endangered Caribbean coral Acropora cervicornis.</title>
        <authorList>
            <person name="Selwyn J.D."/>
            <person name="Vollmer S.V."/>
        </authorList>
    </citation>
    <scope>NUCLEOTIDE SEQUENCE</scope>
    <source>
        <strain evidence="1">K2</strain>
    </source>
</reference>
<gene>
    <name evidence="1" type="ORF">P5673_004597</name>
</gene>
<dbReference type="Proteomes" id="UP001249851">
    <property type="component" value="Unassembled WGS sequence"/>
</dbReference>
<sequence length="100" mass="11163">MHILITYYKTNNLTVQGDLMPPFSQVATSWAGKGPTLLIKIKAGHVTLPGRFHFWSEKLEDKTKTPDTLGFSSDYSYITVSQCNIKEVDNISLVPSQSKS</sequence>
<accession>A0AAD9R0P1</accession>
<dbReference type="EMBL" id="JARQWQ010000007">
    <property type="protein sequence ID" value="KAK2570885.1"/>
    <property type="molecule type" value="Genomic_DNA"/>
</dbReference>
<dbReference type="AlphaFoldDB" id="A0AAD9R0P1"/>
<protein>
    <submittedName>
        <fullName evidence="1">Uncharacterized protein</fullName>
    </submittedName>
</protein>
<organism evidence="1 2">
    <name type="scientific">Acropora cervicornis</name>
    <name type="common">Staghorn coral</name>
    <dbReference type="NCBI Taxonomy" id="6130"/>
    <lineage>
        <taxon>Eukaryota</taxon>
        <taxon>Metazoa</taxon>
        <taxon>Cnidaria</taxon>
        <taxon>Anthozoa</taxon>
        <taxon>Hexacorallia</taxon>
        <taxon>Scleractinia</taxon>
        <taxon>Astrocoeniina</taxon>
        <taxon>Acroporidae</taxon>
        <taxon>Acropora</taxon>
    </lineage>
</organism>
<evidence type="ECO:0000313" key="2">
    <source>
        <dbReference type="Proteomes" id="UP001249851"/>
    </source>
</evidence>
<keyword evidence="2" id="KW-1185">Reference proteome</keyword>
<reference evidence="1" key="2">
    <citation type="journal article" date="2023" name="Science">
        <title>Genomic signatures of disease resistance in endangered staghorn corals.</title>
        <authorList>
            <person name="Vollmer S.V."/>
            <person name="Selwyn J.D."/>
            <person name="Despard B.A."/>
            <person name="Roesel C.L."/>
        </authorList>
    </citation>
    <scope>NUCLEOTIDE SEQUENCE</scope>
    <source>
        <strain evidence="1">K2</strain>
    </source>
</reference>
<evidence type="ECO:0000313" key="1">
    <source>
        <dbReference type="EMBL" id="KAK2570885.1"/>
    </source>
</evidence>